<dbReference type="Gene3D" id="3.30.70.20">
    <property type="match status" value="1"/>
</dbReference>
<reference evidence="2 3" key="1">
    <citation type="submission" date="2012-07" db="EMBL/GenBank/DDBJ databases">
        <title>The Genome Sequence of Fusobacterium ulcerans 12_1B.</title>
        <authorList>
            <consortium name="The Broad Institute Genome Sequencing Platform"/>
            <person name="Earl A."/>
            <person name="Ward D."/>
            <person name="Feldgarden M."/>
            <person name="Gevers D."/>
            <person name="Strauss J."/>
            <person name="Ambrose C.E."/>
            <person name="Allen-Vercoe E."/>
            <person name="Walker B."/>
            <person name="Young S.K."/>
            <person name="Zeng Q."/>
            <person name="Gargeya S."/>
            <person name="Fitzgerald M."/>
            <person name="Haas B."/>
            <person name="Abouelleil A."/>
            <person name="Alvarado L."/>
            <person name="Arachchi H.M."/>
            <person name="Berlin A.M."/>
            <person name="Chapman S.B."/>
            <person name="Goldberg J."/>
            <person name="Griggs A."/>
            <person name="Gujja S."/>
            <person name="Hansen M."/>
            <person name="Howarth C."/>
            <person name="Imamovic A."/>
            <person name="Larimer J."/>
            <person name="McCowen C."/>
            <person name="Montmayeur A."/>
            <person name="Murphy C."/>
            <person name="Neiman D."/>
            <person name="Pearson M."/>
            <person name="Priest M."/>
            <person name="Roberts A."/>
            <person name="Saif S."/>
            <person name="Shea T."/>
            <person name="Sisk P."/>
            <person name="Sykes S."/>
            <person name="Wortman J."/>
            <person name="Nusbaum C."/>
            <person name="Birren B."/>
        </authorList>
    </citation>
    <scope>NUCLEOTIDE SEQUENCE [LARGE SCALE GENOMIC DNA]</scope>
    <source>
        <strain evidence="2 3">12_1B</strain>
    </source>
</reference>
<accession>H1PYG6</accession>
<dbReference type="PANTHER" id="PTHR43063">
    <property type="entry name" value="4FE-4S CLUSTER CONTAINING PARA FAMILY ATPASE PROTEIN"/>
    <property type="match status" value="1"/>
</dbReference>
<sequence length="278" mass="31308">MKLAVLSGKGGAGKTTISSSLAFVSKVFTIDADIEEPNLHLFLKGNNYIKKFVSTRYPEIDVKKCILCGQCAMFCKFNAIIQGKNQVIVFAESCHDCGGCEIICKQKAIKWKIRDIGNIIERDTYFNSKMKYGKLNIGEMSGVKIIKEMYQDTQIKDFIIDCPPGTSCTTVAAVEEADFAIIVTEASPFGLSDMKLVVKLLKELKILFGVVINKVDEDEDKKEIEKFCSENKIEVLEIFPFDREIAVNYSKGNIIAEMLPKYRGHFENILKKVIAYEY</sequence>
<dbReference type="PANTHER" id="PTHR43063:SF1">
    <property type="entry name" value="4FE-4S CLUSTER CONTAINING PARA FAMILY ATPASE PROTEIN"/>
    <property type="match status" value="1"/>
</dbReference>
<feature type="domain" description="4Fe-4S ferredoxin-type" evidence="1">
    <location>
        <begin position="56"/>
        <end position="85"/>
    </location>
</feature>
<dbReference type="SUPFAM" id="SSF54862">
    <property type="entry name" value="4Fe-4S ferredoxins"/>
    <property type="match status" value="1"/>
</dbReference>
<proteinExistence type="predicted"/>
<dbReference type="InterPro" id="IPR017896">
    <property type="entry name" value="4Fe4S_Fe-S-bd"/>
</dbReference>
<dbReference type="EMBL" id="AGWJ02000035">
    <property type="protein sequence ID" value="EHO77303.1"/>
    <property type="molecule type" value="Genomic_DNA"/>
</dbReference>
<name>H1PYG6_9FUSO</name>
<dbReference type="PROSITE" id="PS51379">
    <property type="entry name" value="4FE4S_FER_2"/>
    <property type="match status" value="2"/>
</dbReference>
<dbReference type="AlphaFoldDB" id="H1PYG6"/>
<dbReference type="Pfam" id="PF00037">
    <property type="entry name" value="Fer4"/>
    <property type="match status" value="1"/>
</dbReference>
<organism evidence="2 3">
    <name type="scientific">Fusobacterium ulcerans 12-1B</name>
    <dbReference type="NCBI Taxonomy" id="457404"/>
    <lineage>
        <taxon>Bacteria</taxon>
        <taxon>Fusobacteriati</taxon>
        <taxon>Fusobacteriota</taxon>
        <taxon>Fusobacteriia</taxon>
        <taxon>Fusobacteriales</taxon>
        <taxon>Fusobacteriaceae</taxon>
        <taxon>Fusobacterium</taxon>
    </lineage>
</organism>
<gene>
    <name evidence="2" type="ORF">HMPREF0402_03459</name>
</gene>
<feature type="domain" description="4Fe-4S ferredoxin-type" evidence="1">
    <location>
        <begin position="86"/>
        <end position="114"/>
    </location>
</feature>
<dbReference type="Gene3D" id="3.40.50.300">
    <property type="entry name" value="P-loop containing nucleotide triphosphate hydrolases"/>
    <property type="match status" value="2"/>
</dbReference>
<keyword evidence="3" id="KW-1185">Reference proteome</keyword>
<dbReference type="SUPFAM" id="SSF52540">
    <property type="entry name" value="P-loop containing nucleoside triphosphate hydrolases"/>
    <property type="match status" value="1"/>
</dbReference>
<protein>
    <recommendedName>
        <fullName evidence="1">4Fe-4S ferredoxin-type domain-containing protein</fullName>
    </recommendedName>
</protein>
<evidence type="ECO:0000259" key="1">
    <source>
        <dbReference type="PROSITE" id="PS51379"/>
    </source>
</evidence>
<dbReference type="HOGENOM" id="CLU_067767_0_0_0"/>
<dbReference type="PATRIC" id="fig|457404.5.peg.3565"/>
<comment type="caution">
    <text evidence="2">The sequence shown here is derived from an EMBL/GenBank/DDBJ whole genome shotgun (WGS) entry which is preliminary data.</text>
</comment>
<dbReference type="InterPro" id="IPR027417">
    <property type="entry name" value="P-loop_NTPase"/>
</dbReference>
<dbReference type="RefSeq" id="WP_008699391.1">
    <property type="nucleotide sequence ID" value="NZ_KE161012.1"/>
</dbReference>
<dbReference type="InterPro" id="IPR002586">
    <property type="entry name" value="CobQ/CobB/MinD/ParA_Nub-bd_dom"/>
</dbReference>
<dbReference type="Proteomes" id="UP000003233">
    <property type="component" value="Unassembled WGS sequence"/>
</dbReference>
<dbReference type="Pfam" id="PF01656">
    <property type="entry name" value="CbiA"/>
    <property type="match status" value="1"/>
</dbReference>
<dbReference type="BioCyc" id="FSP457404-HMP:GTSQ-3513-MONOMER"/>
<evidence type="ECO:0000313" key="3">
    <source>
        <dbReference type="Proteomes" id="UP000003233"/>
    </source>
</evidence>
<evidence type="ECO:0000313" key="2">
    <source>
        <dbReference type="EMBL" id="EHO77303.1"/>
    </source>
</evidence>